<dbReference type="InterPro" id="IPR017452">
    <property type="entry name" value="GPCR_Rhodpsn_7TM"/>
</dbReference>
<dbReference type="InParanoid" id="A7RZ52"/>
<feature type="non-terminal residue" evidence="10">
    <location>
        <position position="1"/>
    </location>
</feature>
<evidence type="ECO:0000256" key="4">
    <source>
        <dbReference type="ARBA" id="ARBA00022989"/>
    </source>
</evidence>
<dbReference type="SUPFAM" id="SSF81321">
    <property type="entry name" value="Family A G protein-coupled receptor-like"/>
    <property type="match status" value="1"/>
</dbReference>
<evidence type="ECO:0000256" key="5">
    <source>
        <dbReference type="ARBA" id="ARBA00023136"/>
    </source>
</evidence>
<feature type="transmembrane region" description="Helical" evidence="8">
    <location>
        <begin position="39"/>
        <end position="62"/>
    </location>
</feature>
<dbReference type="STRING" id="45351.A7RZ52"/>
<feature type="domain" description="G-protein coupled receptors family 1 profile" evidence="9">
    <location>
        <begin position="19"/>
        <end position="272"/>
    </location>
</feature>
<keyword evidence="7" id="KW-0807">Transducer</keyword>
<proteinExistence type="inferred from homology"/>
<keyword evidence="5 8" id="KW-0472">Membrane</keyword>
<dbReference type="CDD" id="cd00637">
    <property type="entry name" value="7tm_classA_rhodopsin-like"/>
    <property type="match status" value="1"/>
</dbReference>
<evidence type="ECO:0000259" key="9">
    <source>
        <dbReference type="PROSITE" id="PS50262"/>
    </source>
</evidence>
<evidence type="ECO:0000256" key="2">
    <source>
        <dbReference type="ARBA" id="ARBA00022475"/>
    </source>
</evidence>
<dbReference type="PANTHER" id="PTHR24241">
    <property type="entry name" value="NEUROPEPTIDE RECEPTOR-RELATED G-PROTEIN COUPLED RECEPTOR"/>
    <property type="match status" value="1"/>
</dbReference>
<dbReference type="AlphaFoldDB" id="A7RZ52"/>
<dbReference type="PROSITE" id="PS00237">
    <property type="entry name" value="G_PROTEIN_RECEP_F1_1"/>
    <property type="match status" value="1"/>
</dbReference>
<dbReference type="Gene3D" id="1.20.1070.10">
    <property type="entry name" value="Rhodopsin 7-helix transmembrane proteins"/>
    <property type="match status" value="1"/>
</dbReference>
<dbReference type="EMBL" id="DS469555">
    <property type="protein sequence ID" value="EDO43297.1"/>
    <property type="molecule type" value="Genomic_DNA"/>
</dbReference>
<evidence type="ECO:0000256" key="7">
    <source>
        <dbReference type="RuleBase" id="RU000688"/>
    </source>
</evidence>
<protein>
    <recommendedName>
        <fullName evidence="9">G-protein coupled receptors family 1 profile domain-containing protein</fullName>
    </recommendedName>
</protein>
<dbReference type="GO" id="GO:0005886">
    <property type="term" value="C:plasma membrane"/>
    <property type="evidence" value="ECO:0007669"/>
    <property type="project" value="UniProtKB-SubCell"/>
</dbReference>
<evidence type="ECO:0000256" key="8">
    <source>
        <dbReference type="SAM" id="Phobius"/>
    </source>
</evidence>
<dbReference type="Proteomes" id="UP000001593">
    <property type="component" value="Unassembled WGS sequence"/>
</dbReference>
<dbReference type="eggNOG" id="KOG3656">
    <property type="taxonomic scope" value="Eukaryota"/>
</dbReference>
<feature type="transmembrane region" description="Helical" evidence="8">
    <location>
        <begin position="122"/>
        <end position="141"/>
    </location>
</feature>
<dbReference type="Pfam" id="PF00001">
    <property type="entry name" value="7tm_1"/>
    <property type="match status" value="1"/>
</dbReference>
<dbReference type="PROSITE" id="PS50262">
    <property type="entry name" value="G_PROTEIN_RECEP_F1_2"/>
    <property type="match status" value="1"/>
</dbReference>
<comment type="subcellular location">
    <subcellularLocation>
        <location evidence="1">Cell membrane</location>
        <topology evidence="1">Multi-pass membrane protein</topology>
    </subcellularLocation>
</comment>
<dbReference type="HOGENOM" id="CLU_009579_11_5_1"/>
<keyword evidence="3 7" id="KW-0812">Transmembrane</keyword>
<evidence type="ECO:0000256" key="1">
    <source>
        <dbReference type="ARBA" id="ARBA00004651"/>
    </source>
</evidence>
<dbReference type="PhylomeDB" id="A7RZ52"/>
<dbReference type="PRINTS" id="PR00237">
    <property type="entry name" value="GPCRRHODOPSN"/>
</dbReference>
<keyword evidence="2" id="KW-1003">Cell membrane</keyword>
<evidence type="ECO:0000256" key="6">
    <source>
        <dbReference type="ARBA" id="ARBA00023170"/>
    </source>
</evidence>
<feature type="transmembrane region" description="Helical" evidence="8">
    <location>
        <begin position="172"/>
        <end position="195"/>
    </location>
</feature>
<dbReference type="OMA" id="ELITFWI"/>
<sequence>EVIAEIVIASVLFTLGVVGNGLVCFVIHKTKFTQSSMYFFMLNLAYADLLVCFVSIPLTVFSTLPAPVFTNFPNIPCKLVRFIQYALPPASVAILTATCVDRYFHICVPFKNIITTSFTKKMAAFCWIFSLLLTIPNFYLIETRKVLYEGQVVEFCAIRETSSDYSFGNGYLVARGLIGFAVPLGVVCFLYYKIVARVWNSKGANINSRNRQRLNVIKSLLTVVVAFTLSWTPFSVTNKILLFDKNREMITGAEIITFWVGLSASVYNPWIYAFYNKNFRQ</sequence>
<gene>
    <name evidence="10" type="ORF">NEMVEDRAFT_v1g35135</name>
</gene>
<evidence type="ECO:0000313" key="11">
    <source>
        <dbReference type="Proteomes" id="UP000001593"/>
    </source>
</evidence>
<evidence type="ECO:0000313" key="10">
    <source>
        <dbReference type="EMBL" id="EDO43297.1"/>
    </source>
</evidence>
<comment type="similarity">
    <text evidence="7">Belongs to the G-protein coupled receptor 1 family.</text>
</comment>
<feature type="transmembrane region" description="Helical" evidence="8">
    <location>
        <begin position="82"/>
        <end position="101"/>
    </location>
</feature>
<reference evidence="10 11" key="1">
    <citation type="journal article" date="2007" name="Science">
        <title>Sea anemone genome reveals ancestral eumetazoan gene repertoire and genomic organization.</title>
        <authorList>
            <person name="Putnam N.H."/>
            <person name="Srivastava M."/>
            <person name="Hellsten U."/>
            <person name="Dirks B."/>
            <person name="Chapman J."/>
            <person name="Salamov A."/>
            <person name="Terry A."/>
            <person name="Shapiro H."/>
            <person name="Lindquist E."/>
            <person name="Kapitonov V.V."/>
            <person name="Jurka J."/>
            <person name="Genikhovich G."/>
            <person name="Grigoriev I.V."/>
            <person name="Lucas S.M."/>
            <person name="Steele R.E."/>
            <person name="Finnerty J.R."/>
            <person name="Technau U."/>
            <person name="Martindale M.Q."/>
            <person name="Rokhsar D.S."/>
        </authorList>
    </citation>
    <scope>NUCLEOTIDE SEQUENCE [LARGE SCALE GENOMIC DNA]</scope>
    <source>
        <strain evidence="11">CH2 X CH6</strain>
    </source>
</reference>
<dbReference type="PANTHER" id="PTHR24241:SF182">
    <property type="entry name" value="G PROTEIN-COUPLED RECEPTOR 19"/>
    <property type="match status" value="1"/>
</dbReference>
<feature type="transmembrane region" description="Helical" evidence="8">
    <location>
        <begin position="256"/>
        <end position="275"/>
    </location>
</feature>
<feature type="transmembrane region" description="Helical" evidence="8">
    <location>
        <begin position="6"/>
        <end position="27"/>
    </location>
</feature>
<keyword evidence="6 7" id="KW-0675">Receptor</keyword>
<dbReference type="GO" id="GO:0004930">
    <property type="term" value="F:G protein-coupled receptor activity"/>
    <property type="evidence" value="ECO:0007669"/>
    <property type="project" value="UniProtKB-KW"/>
</dbReference>
<feature type="non-terminal residue" evidence="10">
    <location>
        <position position="281"/>
    </location>
</feature>
<keyword evidence="11" id="KW-1185">Reference proteome</keyword>
<feature type="transmembrane region" description="Helical" evidence="8">
    <location>
        <begin position="216"/>
        <end position="236"/>
    </location>
</feature>
<accession>A7RZ52</accession>
<dbReference type="InterPro" id="IPR000276">
    <property type="entry name" value="GPCR_Rhodpsn"/>
</dbReference>
<evidence type="ECO:0000256" key="3">
    <source>
        <dbReference type="ARBA" id="ARBA00022692"/>
    </source>
</evidence>
<name>A7RZ52_NEMVE</name>
<dbReference type="KEGG" id="nve:5515272"/>
<organism evidence="10 11">
    <name type="scientific">Nematostella vectensis</name>
    <name type="common">Starlet sea anemone</name>
    <dbReference type="NCBI Taxonomy" id="45351"/>
    <lineage>
        <taxon>Eukaryota</taxon>
        <taxon>Metazoa</taxon>
        <taxon>Cnidaria</taxon>
        <taxon>Anthozoa</taxon>
        <taxon>Hexacorallia</taxon>
        <taxon>Actiniaria</taxon>
        <taxon>Edwardsiidae</taxon>
        <taxon>Nematostella</taxon>
    </lineage>
</organism>
<keyword evidence="4 8" id="KW-1133">Transmembrane helix</keyword>
<keyword evidence="7" id="KW-0297">G-protein coupled receptor</keyword>